<evidence type="ECO:0000256" key="2">
    <source>
        <dbReference type="ARBA" id="ARBA00008034"/>
    </source>
</evidence>
<dbReference type="InterPro" id="IPR037294">
    <property type="entry name" value="ABC_BtuC-like"/>
</dbReference>
<evidence type="ECO:0000256" key="9">
    <source>
        <dbReference type="SAM" id="Phobius"/>
    </source>
</evidence>
<feature type="transmembrane region" description="Helical" evidence="9">
    <location>
        <begin position="199"/>
        <end position="223"/>
    </location>
</feature>
<dbReference type="EMBL" id="JRNH01000015">
    <property type="protein sequence ID" value="KGF20405.1"/>
    <property type="molecule type" value="Genomic_DNA"/>
</dbReference>
<keyword evidence="7 9" id="KW-0472">Membrane</keyword>
<evidence type="ECO:0000313" key="10">
    <source>
        <dbReference type="EMBL" id="KGF20405.1"/>
    </source>
</evidence>
<evidence type="ECO:0000256" key="4">
    <source>
        <dbReference type="ARBA" id="ARBA00022475"/>
    </source>
</evidence>
<keyword evidence="4" id="KW-1003">Cell membrane</keyword>
<evidence type="ECO:0000256" key="7">
    <source>
        <dbReference type="ARBA" id="ARBA00023136"/>
    </source>
</evidence>
<dbReference type="Pfam" id="PF00950">
    <property type="entry name" value="ABC-3"/>
    <property type="match status" value="1"/>
</dbReference>
<evidence type="ECO:0000256" key="8">
    <source>
        <dbReference type="RuleBase" id="RU003943"/>
    </source>
</evidence>
<dbReference type="GO" id="GO:0043190">
    <property type="term" value="C:ATP-binding cassette (ABC) transporter complex"/>
    <property type="evidence" value="ECO:0007669"/>
    <property type="project" value="InterPro"/>
</dbReference>
<dbReference type="SUPFAM" id="SSF81345">
    <property type="entry name" value="ABC transporter involved in vitamin B12 uptake, BtuC"/>
    <property type="match status" value="1"/>
</dbReference>
<feature type="transmembrane region" description="Helical" evidence="9">
    <location>
        <begin position="174"/>
        <end position="193"/>
    </location>
</feature>
<evidence type="ECO:0000313" key="11">
    <source>
        <dbReference type="Proteomes" id="UP000053528"/>
    </source>
</evidence>
<sequence>MSFLLGTMLLAVVTALACALPGVFVVLRRNSMLVDAISHSIFPGIIFGYFLTRNFNSPLLILAAALAGLAVVLGSEWLARTGLLSGDAPQGLIFPALFSAGVILVTLEFANIHLDTHAVLAGDLNIAAWQPLIIAGTHLGPAYLYVMLGVLLINIVFLMLFYSKLKVTTFDPQFATSLGIRSGLMNTAFMFLVSVTVTAAFNAAGAILVIALVVVPPATAYLLTTRLPAMIALTVLIAIVGALAGFWIAYVLDAATSAGMSLFYGLVFGAVLLATRLLPKRHQKQHALA</sequence>
<dbReference type="GO" id="GO:0010043">
    <property type="term" value="P:response to zinc ion"/>
    <property type="evidence" value="ECO:0007669"/>
    <property type="project" value="TreeGrafter"/>
</dbReference>
<dbReference type="Proteomes" id="UP000053528">
    <property type="component" value="Unassembled WGS sequence"/>
</dbReference>
<dbReference type="RefSeq" id="WP_035756049.1">
    <property type="nucleotide sequence ID" value="NZ_JRNH01000015.1"/>
</dbReference>
<name>A0A095YD93_9MICC</name>
<evidence type="ECO:0000256" key="3">
    <source>
        <dbReference type="ARBA" id="ARBA00022448"/>
    </source>
</evidence>
<comment type="similarity">
    <text evidence="2 8">Belongs to the ABC-3 integral membrane protein family.</text>
</comment>
<proteinExistence type="inferred from homology"/>
<protein>
    <submittedName>
        <fullName evidence="10">Zinc ABC transporter permease</fullName>
    </submittedName>
</protein>
<keyword evidence="5 8" id="KW-0812">Transmembrane</keyword>
<gene>
    <name evidence="10" type="ORF">HMPREF2128_05790</name>
</gene>
<dbReference type="AlphaFoldDB" id="A0A095YD93"/>
<evidence type="ECO:0000256" key="5">
    <source>
        <dbReference type="ARBA" id="ARBA00022692"/>
    </source>
</evidence>
<dbReference type="PANTHER" id="PTHR30477:SF8">
    <property type="entry name" value="METAL TRANSPORT SYSTEM MEMBRANE PROTEIN CT_070-RELATED"/>
    <property type="match status" value="1"/>
</dbReference>
<comment type="caution">
    <text evidence="10">The sequence shown here is derived from an EMBL/GenBank/DDBJ whole genome shotgun (WGS) entry which is preliminary data.</text>
</comment>
<feature type="transmembrane region" description="Helical" evidence="9">
    <location>
        <begin position="59"/>
        <end position="79"/>
    </location>
</feature>
<reference evidence="10 11" key="1">
    <citation type="submission" date="2014-07" db="EMBL/GenBank/DDBJ databases">
        <authorList>
            <person name="McCorrison J."/>
            <person name="Sanka R."/>
            <person name="Torralba M."/>
            <person name="Gillis M."/>
            <person name="Haft D.H."/>
            <person name="Methe B."/>
            <person name="Sutton G."/>
            <person name="Nelson K.E."/>
        </authorList>
    </citation>
    <scope>NUCLEOTIDE SEQUENCE [LARGE SCALE GENOMIC DNA]</scope>
    <source>
        <strain evidence="10 11">DNF00011</strain>
    </source>
</reference>
<dbReference type="GO" id="GO:0055085">
    <property type="term" value="P:transmembrane transport"/>
    <property type="evidence" value="ECO:0007669"/>
    <property type="project" value="InterPro"/>
</dbReference>
<keyword evidence="6 9" id="KW-1133">Transmembrane helix</keyword>
<feature type="transmembrane region" description="Helical" evidence="9">
    <location>
        <begin position="91"/>
        <end position="110"/>
    </location>
</feature>
<comment type="subcellular location">
    <subcellularLocation>
        <location evidence="1 8">Cell membrane</location>
        <topology evidence="1 8">Multi-pass membrane protein</topology>
    </subcellularLocation>
</comment>
<feature type="transmembrane region" description="Helical" evidence="9">
    <location>
        <begin position="258"/>
        <end position="278"/>
    </location>
</feature>
<dbReference type="InterPro" id="IPR001626">
    <property type="entry name" value="ABC_TroCD"/>
</dbReference>
<dbReference type="Gene3D" id="1.10.3470.10">
    <property type="entry name" value="ABC transporter involved in vitamin B12 uptake, BtuC"/>
    <property type="match status" value="1"/>
</dbReference>
<evidence type="ECO:0000256" key="1">
    <source>
        <dbReference type="ARBA" id="ARBA00004651"/>
    </source>
</evidence>
<dbReference type="PANTHER" id="PTHR30477">
    <property type="entry name" value="ABC-TRANSPORTER METAL-BINDING PROTEIN"/>
    <property type="match status" value="1"/>
</dbReference>
<evidence type="ECO:0000256" key="6">
    <source>
        <dbReference type="ARBA" id="ARBA00022989"/>
    </source>
</evidence>
<feature type="transmembrane region" description="Helical" evidence="9">
    <location>
        <begin position="230"/>
        <end position="252"/>
    </location>
</feature>
<feature type="transmembrane region" description="Helical" evidence="9">
    <location>
        <begin position="33"/>
        <end position="52"/>
    </location>
</feature>
<feature type="transmembrane region" description="Helical" evidence="9">
    <location>
        <begin position="142"/>
        <end position="162"/>
    </location>
</feature>
<organism evidence="10 11">
    <name type="scientific">Pseudoglutamicibacter albus DNF00011</name>
    <dbReference type="NCBI Taxonomy" id="1401063"/>
    <lineage>
        <taxon>Bacteria</taxon>
        <taxon>Bacillati</taxon>
        <taxon>Actinomycetota</taxon>
        <taxon>Actinomycetes</taxon>
        <taxon>Micrococcales</taxon>
        <taxon>Micrococcaceae</taxon>
        <taxon>Pseudoglutamicibacter</taxon>
    </lineage>
</organism>
<keyword evidence="3 8" id="KW-0813">Transport</keyword>
<accession>A0A095YD93</accession>